<evidence type="ECO:0000313" key="3">
    <source>
        <dbReference type="Proteomes" id="UP001549047"/>
    </source>
</evidence>
<organism evidence="2 3">
    <name type="scientific">Rhizobium aquaticum</name>
    <dbReference type="NCBI Taxonomy" id="1549636"/>
    <lineage>
        <taxon>Bacteria</taxon>
        <taxon>Pseudomonadati</taxon>
        <taxon>Pseudomonadota</taxon>
        <taxon>Alphaproteobacteria</taxon>
        <taxon>Hyphomicrobiales</taxon>
        <taxon>Rhizobiaceae</taxon>
        <taxon>Rhizobium/Agrobacterium group</taxon>
        <taxon>Rhizobium</taxon>
    </lineage>
</organism>
<protein>
    <submittedName>
        <fullName evidence="2">Heme iron utilization protein</fullName>
    </submittedName>
</protein>
<reference evidence="2 3" key="1">
    <citation type="submission" date="2024-06" db="EMBL/GenBank/DDBJ databases">
        <title>Genomic Encyclopedia of Type Strains, Phase IV (KMG-IV): sequencing the most valuable type-strain genomes for metagenomic binning, comparative biology and taxonomic classification.</title>
        <authorList>
            <person name="Goeker M."/>
        </authorList>
    </citation>
    <scope>NUCLEOTIDE SEQUENCE [LARGE SCALE GENOMIC DNA]</scope>
    <source>
        <strain evidence="2 3">DSM 29780</strain>
    </source>
</reference>
<dbReference type="SUPFAM" id="SSF50475">
    <property type="entry name" value="FMN-binding split barrel"/>
    <property type="match status" value="1"/>
</dbReference>
<evidence type="ECO:0000259" key="1">
    <source>
        <dbReference type="Pfam" id="PF01243"/>
    </source>
</evidence>
<dbReference type="Gene3D" id="2.30.110.10">
    <property type="entry name" value="Electron Transport, Fmn-binding Protein, Chain A"/>
    <property type="match status" value="1"/>
</dbReference>
<feature type="domain" description="Pyridoxamine 5'-phosphate oxidase N-terminal" evidence="1">
    <location>
        <begin position="19"/>
        <end position="139"/>
    </location>
</feature>
<dbReference type="InterPro" id="IPR012349">
    <property type="entry name" value="Split_barrel_FMN-bd"/>
</dbReference>
<sequence length="218" mass="23856">MTKDDKPKVLRDTDDQARQQARDLIVTARFAAIAVIDPETGYPNSSRVLTATDCASRPVILVSRLAAHTKALLANPRCSLLFGEPGKGDPLAWPRISLQCDALPVVADDPERAHLRTRFLRRHPKAALYVDFPDFLFLRLCPVSASLNGGFGRAYALAGEDFNLPAGLSPLSLTQEVERASKAESSKLIPDGYRLAAIEPDCIIVEQRGALRRIELAN</sequence>
<dbReference type="PANTHER" id="PTHR13343:SF17">
    <property type="entry name" value="CELLULAR REPRESSOR OF E1A-STIMULATED GENES, ISOFORM A"/>
    <property type="match status" value="1"/>
</dbReference>
<name>A0ABV2IVK4_9HYPH</name>
<keyword evidence="3" id="KW-1185">Reference proteome</keyword>
<proteinExistence type="predicted"/>
<evidence type="ECO:0000313" key="2">
    <source>
        <dbReference type="EMBL" id="MET3611810.1"/>
    </source>
</evidence>
<comment type="caution">
    <text evidence="2">The sequence shown here is derived from an EMBL/GenBank/DDBJ whole genome shotgun (WGS) entry which is preliminary data.</text>
</comment>
<dbReference type="InterPro" id="IPR011576">
    <property type="entry name" value="Pyridox_Oxase_N"/>
</dbReference>
<dbReference type="EMBL" id="JBEPMB010000001">
    <property type="protein sequence ID" value="MET3611810.1"/>
    <property type="molecule type" value="Genomic_DNA"/>
</dbReference>
<dbReference type="RefSeq" id="WP_354554111.1">
    <property type="nucleotide sequence ID" value="NZ_JBEPMB010000001.1"/>
</dbReference>
<dbReference type="Proteomes" id="UP001549047">
    <property type="component" value="Unassembled WGS sequence"/>
</dbReference>
<dbReference type="PANTHER" id="PTHR13343">
    <property type="entry name" value="CREG1 PROTEIN"/>
    <property type="match status" value="1"/>
</dbReference>
<dbReference type="Pfam" id="PF01243">
    <property type="entry name" value="PNPOx_N"/>
    <property type="match status" value="1"/>
</dbReference>
<gene>
    <name evidence="2" type="ORF">ABID16_000115</name>
</gene>
<accession>A0ABV2IVK4</accession>